<gene>
    <name evidence="4" type="ORF">PtA15_8A197</name>
</gene>
<evidence type="ECO:0000313" key="5">
    <source>
        <dbReference type="Proteomes" id="UP001164743"/>
    </source>
</evidence>
<evidence type="ECO:0008006" key="6">
    <source>
        <dbReference type="Google" id="ProtNLM"/>
    </source>
</evidence>
<dbReference type="Pfam" id="PF08354">
    <property type="entry name" value="Fas1-AflB-like_hel"/>
    <property type="match status" value="1"/>
</dbReference>
<dbReference type="InterPro" id="IPR003965">
    <property type="entry name" value="Fatty_acid_synthase"/>
</dbReference>
<dbReference type="PRINTS" id="PR01483">
    <property type="entry name" value="FASYNTHASE"/>
</dbReference>
<evidence type="ECO:0000256" key="1">
    <source>
        <dbReference type="ARBA" id="ARBA00022679"/>
    </source>
</evidence>
<accession>A0ABY7CPW8</accession>
<keyword evidence="1" id="KW-0808">Transferase</keyword>
<dbReference type="InterPro" id="IPR040883">
    <property type="entry name" value="FAS_meander"/>
</dbReference>
<feature type="domain" description="Fatty acid synthase beta subunit AflB /Fas1-like central" evidence="2">
    <location>
        <begin position="584"/>
        <end position="935"/>
    </location>
</feature>
<dbReference type="InterPro" id="IPR013565">
    <property type="entry name" value="Fas1/AflB-like_central"/>
</dbReference>
<dbReference type="GeneID" id="77812495"/>
<dbReference type="EMBL" id="CP110428">
    <property type="protein sequence ID" value="WAQ87293.1"/>
    <property type="molecule type" value="Genomic_DNA"/>
</dbReference>
<dbReference type="SUPFAM" id="SSF51412">
    <property type="entry name" value="Inosine monophosphate dehydrogenase (IMPDH)"/>
    <property type="match status" value="1"/>
</dbReference>
<organism evidence="4 5">
    <name type="scientific">Puccinia triticina</name>
    <dbReference type="NCBI Taxonomy" id="208348"/>
    <lineage>
        <taxon>Eukaryota</taxon>
        <taxon>Fungi</taxon>
        <taxon>Dikarya</taxon>
        <taxon>Basidiomycota</taxon>
        <taxon>Pucciniomycotina</taxon>
        <taxon>Pucciniomycetes</taxon>
        <taxon>Pucciniales</taxon>
        <taxon>Pucciniaceae</taxon>
        <taxon>Puccinia</taxon>
    </lineage>
</organism>
<dbReference type="Gene3D" id="3.30.1120.100">
    <property type="match status" value="1"/>
</dbReference>
<reference evidence="4" key="1">
    <citation type="submission" date="2022-10" db="EMBL/GenBank/DDBJ databases">
        <title>Puccinia triticina Genome sequencing and assembly.</title>
        <authorList>
            <person name="Li C."/>
        </authorList>
    </citation>
    <scope>NUCLEOTIDE SEQUENCE</scope>
    <source>
        <strain evidence="4">Pt15</strain>
    </source>
</reference>
<dbReference type="InterPro" id="IPR050830">
    <property type="entry name" value="Fungal_FAS"/>
</dbReference>
<dbReference type="Gene3D" id="3.20.20.70">
    <property type="entry name" value="Aldolase class I"/>
    <property type="match status" value="1"/>
</dbReference>
<dbReference type="PANTHER" id="PTHR10982:SF21">
    <property type="entry name" value="FATTY ACID SYNTHASE SUBUNIT BETA"/>
    <property type="match status" value="1"/>
</dbReference>
<dbReference type="RefSeq" id="XP_053022848.1">
    <property type="nucleotide sequence ID" value="XM_053171600.1"/>
</dbReference>
<dbReference type="Gene3D" id="1.20.930.70">
    <property type="match status" value="1"/>
</dbReference>
<dbReference type="Pfam" id="PF17951">
    <property type="entry name" value="FAS_meander"/>
    <property type="match status" value="1"/>
</dbReference>
<dbReference type="Proteomes" id="UP001164743">
    <property type="component" value="Chromosome 8A"/>
</dbReference>
<evidence type="ECO:0000259" key="3">
    <source>
        <dbReference type="Pfam" id="PF17951"/>
    </source>
</evidence>
<dbReference type="InterPro" id="IPR001227">
    <property type="entry name" value="Ac_transferase_dom_sf"/>
</dbReference>
<dbReference type="InterPro" id="IPR013785">
    <property type="entry name" value="Aldolase_TIM"/>
</dbReference>
<dbReference type="PANTHER" id="PTHR10982">
    <property type="entry name" value="MALONYL COA-ACYL CARRIER PROTEIN TRANSACYLASE"/>
    <property type="match status" value="1"/>
</dbReference>
<proteinExistence type="predicted"/>
<name>A0ABY7CPW8_9BASI</name>
<sequence>MSVSLACDKHSSSSAGVAAPSRRVQDLHVWVRPSVSEYAESDGRLALRGLPAGVLCWLGSDSSCTLGSRHGGSFDPATADRQEADPAAEPSLVLLAHYLLFLASTAAQNGPLICPAIAHFHTHNLYALYPSILGPFLEAADAHLQALCTTPQAQASALYKHHGLRILAWLTTPASTPPTAYLASCAVSLPLIGLDINAHRADQLPDKTPDAQVSLFNGAKAFVVTGHPRTLVGLVSALRKSKAEPGLDQSKIPFSKRLPVFSMRFLPIGVPYHSHHLEGCTARMLGAAEAGGIGAAECAWWEAHKATLGVPVFNTETGADMRAEQDGKGFLETLADQIFTSPIMWTKACAFPEDTTHIIDFGLGTLSGIGSLVARNAEGSGHRVVFAGLPVAGQGHKIMNEVYDARNIVHEQRWAEKYKTRLVKTKDGRIQIDTPFSRLLSKPPLMVAGMTPCTVPADFNAAVMNAGYHIELAGGGHYNAKALRAKIAAIRSKLEKPGLGFTLNALYINQKQWAFQFPLWLEMRKEGLPMEGFVVAAGIPSTEKAKEIIDGLREAGLQHVSFKPGSVDGIRQVVQIAAAHPDFPVICQWTGGRAGGHHSCEDFHQPLLATYASIRSQPNLVLVVGSGFGSAEDVYPYLTGAWSRDRFGVQPMPVDGVLFASRMMVAKEAATSQAVKELIVQAQGVPDDQWEGTYDRETGGIITVTSELGEPIHKIATRGIKLWKEFDETVFALPRDKRAAWLESHRDYVIQRLNADFQKPWFAEKDGRPAGLGDMTYKETVLRLVKLLFVGHQGRWIDPTLRNLVGDWLRRIEERLSTVTGPPKVSEIQSYAELDVPMPKLDTFFARYPEAGSQILASEDIAYFLALCQRPGQKPVPFIPVLDSNFGIWFKKDSLWQAEDIDAVVDQDPQRVAILQGPVAVRHSTTTDETAGEILSGIEAGIVERLLAETYGGDAGRVPQEDYLCRRPATLTAAEREAVLGEARIRYRVEKQGPADRHVYDIAGPLPAPAHWPACLLADRPAGWLAALLHAIALLQGPALVSNPLPQLLRPRPFQRVVVTTDPAGAPLNVKVFGAAAVPVRPLIA</sequence>
<dbReference type="Gene3D" id="3.40.366.10">
    <property type="entry name" value="Malonyl-Coenzyme A Acyl Carrier Protein, domain 2"/>
    <property type="match status" value="2"/>
</dbReference>
<protein>
    <recommendedName>
        <fullName evidence="6">Malonyl-CoA:ACP transacylase (MAT) domain-containing protein</fullName>
    </recommendedName>
</protein>
<feature type="domain" description="Fatty acid synthase meander beta sheet" evidence="3">
    <location>
        <begin position="1006"/>
        <end position="1073"/>
    </location>
</feature>
<evidence type="ECO:0000259" key="2">
    <source>
        <dbReference type="Pfam" id="PF08354"/>
    </source>
</evidence>
<dbReference type="Gene3D" id="6.20.240.10">
    <property type="match status" value="1"/>
</dbReference>
<keyword evidence="5" id="KW-1185">Reference proteome</keyword>
<evidence type="ECO:0000313" key="4">
    <source>
        <dbReference type="EMBL" id="WAQ87293.1"/>
    </source>
</evidence>